<accession>A0A4P9VLI2</accession>
<sequence length="61" mass="7009">MKIAFFFIENHLILSMHNKGIACNMYFSLMVYSISERLAKPKPTETIPMYSDTAQLALIKP</sequence>
<evidence type="ECO:0000313" key="1">
    <source>
        <dbReference type="EMBL" id="RDH44163.1"/>
    </source>
</evidence>
<organism evidence="1 2">
    <name type="scientific">Zooshikella ganghwensis</name>
    <dbReference type="NCBI Taxonomy" id="202772"/>
    <lineage>
        <taxon>Bacteria</taxon>
        <taxon>Pseudomonadati</taxon>
        <taxon>Pseudomonadota</taxon>
        <taxon>Gammaproteobacteria</taxon>
        <taxon>Oceanospirillales</taxon>
        <taxon>Zooshikellaceae</taxon>
        <taxon>Zooshikella</taxon>
    </lineage>
</organism>
<comment type="caution">
    <text evidence="1">The sequence shown here is derived from an EMBL/GenBank/DDBJ whole genome shotgun (WGS) entry which is preliminary data.</text>
</comment>
<reference evidence="1 2" key="1">
    <citation type="submission" date="2017-04" db="EMBL/GenBank/DDBJ databases">
        <title>Draft genome sequence of Zooshikella ganghwensis VG4 isolated from Red Sea sediments.</title>
        <authorList>
            <person name="Rehman Z."/>
            <person name="Alam I."/>
            <person name="Kamau A."/>
            <person name="Bajic V."/>
            <person name="Leiknes T."/>
        </authorList>
    </citation>
    <scope>NUCLEOTIDE SEQUENCE [LARGE SCALE GENOMIC DNA]</scope>
    <source>
        <strain evidence="1 2">VG4</strain>
    </source>
</reference>
<name>A0A4P9VLI2_9GAMM</name>
<evidence type="ECO:0000313" key="2">
    <source>
        <dbReference type="Proteomes" id="UP000257039"/>
    </source>
</evidence>
<gene>
    <name evidence="1" type="ORF">B9G39_12285</name>
</gene>
<dbReference type="AlphaFoldDB" id="A0A4P9VLI2"/>
<dbReference type="Proteomes" id="UP000257039">
    <property type="component" value="Unassembled WGS sequence"/>
</dbReference>
<proteinExistence type="predicted"/>
<keyword evidence="2" id="KW-1185">Reference proteome</keyword>
<dbReference type="EMBL" id="NDXW01000001">
    <property type="protein sequence ID" value="RDH44163.1"/>
    <property type="molecule type" value="Genomic_DNA"/>
</dbReference>
<protein>
    <submittedName>
        <fullName evidence="1">Uncharacterized protein</fullName>
    </submittedName>
</protein>